<dbReference type="AlphaFoldDB" id="A0A1B1KHA5"/>
<dbReference type="EMBL" id="CP009112">
    <property type="protein sequence ID" value="ANS31978.1"/>
    <property type="molecule type" value="Genomic_DNA"/>
</dbReference>
<gene>
    <name evidence="1" type="ORF">R1CP_36860</name>
    <name evidence="2" type="ORF">R1CP_36865</name>
</gene>
<protein>
    <recommendedName>
        <fullName evidence="4">DUF3263 domain-containing protein</fullName>
    </recommendedName>
</protein>
<geneLocation type="plasmid" evidence="2">
    <name>pR1CP1</name>
</geneLocation>
<evidence type="ECO:0000313" key="1">
    <source>
        <dbReference type="EMBL" id="ANS31978.1"/>
    </source>
</evidence>
<geneLocation type="plasmid" evidence="3">
    <name>pr1cp1</name>
</geneLocation>
<organism evidence="2 3">
    <name type="scientific">Rhodococcus opacus</name>
    <name type="common">Nocardia opaca</name>
    <dbReference type="NCBI Taxonomy" id="37919"/>
    <lineage>
        <taxon>Bacteria</taxon>
        <taxon>Bacillati</taxon>
        <taxon>Actinomycetota</taxon>
        <taxon>Actinomycetes</taxon>
        <taxon>Mycobacteriales</taxon>
        <taxon>Nocardiaceae</taxon>
        <taxon>Rhodococcus</taxon>
    </lineage>
</organism>
<evidence type="ECO:0000313" key="2">
    <source>
        <dbReference type="EMBL" id="ANS31979.1"/>
    </source>
</evidence>
<dbReference type="Proteomes" id="UP000186108">
    <property type="component" value="Plasmid pR1CP1"/>
</dbReference>
<evidence type="ECO:0000313" key="3">
    <source>
        <dbReference type="Proteomes" id="UP000186108"/>
    </source>
</evidence>
<dbReference type="RefSeq" id="WP_065493519.1">
    <property type="nucleotide sequence ID" value="NZ_CP009112.1"/>
</dbReference>
<name>A0A1B1KHA5_RHOOP</name>
<keyword evidence="2" id="KW-0614">Plasmid</keyword>
<proteinExistence type="predicted"/>
<accession>A0A1B1KHA5</accession>
<reference evidence="2 3" key="1">
    <citation type="submission" date="2014-07" db="EMBL/GenBank/DDBJ databases">
        <authorList>
            <person name="Zhang J.E."/>
            <person name="Yang H."/>
            <person name="Guo J."/>
            <person name="Deng Z."/>
            <person name="Luo H."/>
            <person name="Luo M."/>
            <person name="Zhao B."/>
        </authorList>
    </citation>
    <scope>NUCLEOTIDE SEQUENCE [LARGE SCALE GENOMIC DNA]</scope>
    <source>
        <strain evidence="2 3">1CP</strain>
        <plasmid evidence="3">Plasmid pr1cp1</plasmid>
        <plasmid evidence="2">pR1CP1</plasmid>
    </source>
</reference>
<evidence type="ECO:0008006" key="4">
    <source>
        <dbReference type="Google" id="ProtNLM"/>
    </source>
</evidence>
<dbReference type="EMBL" id="CP009112">
    <property type="protein sequence ID" value="ANS31979.1"/>
    <property type="molecule type" value="Genomic_DNA"/>
</dbReference>
<sequence length="79" mass="9172">MDPYEMAMLNFAITWSPFSDADEQIFPEFGISAPAFYSRVLELVMSRRTVLDNEIRTHLRAVCMDKLSKYSRPPTPGRR</sequence>